<evidence type="ECO:0000259" key="2">
    <source>
        <dbReference type="Pfam" id="PF07811"/>
    </source>
</evidence>
<keyword evidence="4" id="KW-1185">Reference proteome</keyword>
<evidence type="ECO:0000313" key="3">
    <source>
        <dbReference type="EMBL" id="BBI21079.1"/>
    </source>
</evidence>
<gene>
    <name evidence="3" type="ORF">EKJ_19260</name>
</gene>
<dbReference type="Pfam" id="PF07811">
    <property type="entry name" value="TadE"/>
    <property type="match status" value="1"/>
</dbReference>
<organism evidence="3 4">
    <name type="scientific">Qipengyuania flava</name>
    <dbReference type="NCBI Taxonomy" id="192812"/>
    <lineage>
        <taxon>Bacteria</taxon>
        <taxon>Pseudomonadati</taxon>
        <taxon>Pseudomonadota</taxon>
        <taxon>Alphaproteobacteria</taxon>
        <taxon>Sphingomonadales</taxon>
        <taxon>Erythrobacteraceae</taxon>
        <taxon>Qipengyuania</taxon>
    </lineage>
</organism>
<dbReference type="AlphaFoldDB" id="A0A3T1CJB3"/>
<dbReference type="Proteomes" id="UP000290057">
    <property type="component" value="Chromosome"/>
</dbReference>
<evidence type="ECO:0000256" key="1">
    <source>
        <dbReference type="SAM" id="Phobius"/>
    </source>
</evidence>
<feature type="transmembrane region" description="Helical" evidence="1">
    <location>
        <begin position="40"/>
        <end position="63"/>
    </location>
</feature>
<dbReference type="RefSeq" id="WP_232036668.1">
    <property type="nucleotide sequence ID" value="NZ_AP019389.1"/>
</dbReference>
<keyword evidence="1" id="KW-0812">Transmembrane</keyword>
<keyword evidence="1" id="KW-1133">Transmembrane helix</keyword>
<evidence type="ECO:0000313" key="4">
    <source>
        <dbReference type="Proteomes" id="UP000290057"/>
    </source>
</evidence>
<accession>A0A3T1CJB3</accession>
<protein>
    <recommendedName>
        <fullName evidence="2">TadE-like domain-containing protein</fullName>
    </recommendedName>
</protein>
<name>A0A3T1CJB3_9SPHN</name>
<reference evidence="3 4" key="1">
    <citation type="submission" date="2019-01" db="EMBL/GenBank/DDBJ databases">
        <title>Complete genome sequence of Erythrobacter flavus KJ5.</title>
        <authorList>
            <person name="Kanesaki Y."/>
            <person name="Brotosudarmo T."/>
            <person name="Moriuchi R."/>
            <person name="Awai K."/>
        </authorList>
    </citation>
    <scope>NUCLEOTIDE SEQUENCE [LARGE SCALE GENOMIC DNA]</scope>
    <source>
        <strain evidence="3 4">KJ5</strain>
    </source>
</reference>
<dbReference type="InterPro" id="IPR012495">
    <property type="entry name" value="TadE-like_dom"/>
</dbReference>
<keyword evidence="1" id="KW-0472">Membrane</keyword>
<proteinExistence type="predicted"/>
<feature type="domain" description="TadE-like" evidence="2">
    <location>
        <begin position="34"/>
        <end position="71"/>
    </location>
</feature>
<sequence>MRMTEFALIRRPIPLRRPIPVTGLLARLRASRSGIALTEFAISLPIFVTLLFGGLEIISLVMAHMRMSQVAISVADNAGRVRTKIDEADIYEVFAGANLVGGGDFHRDARVILSSLEPNKQTGSRAGQMITWQRCYGALPVSPRYGAEGTGKNDNSLALGMGSLNSRIRAAEGTAVMFAEVSYRYTPRILPSIVSNGIDLRYESAFNVRERNDQDISNIQRLATNAC</sequence>
<dbReference type="EMBL" id="AP019389">
    <property type="protein sequence ID" value="BBI21079.1"/>
    <property type="molecule type" value="Genomic_DNA"/>
</dbReference>